<dbReference type="GO" id="GO:0031507">
    <property type="term" value="P:heterochromatin formation"/>
    <property type="evidence" value="ECO:0007669"/>
    <property type="project" value="TreeGrafter"/>
</dbReference>
<keyword evidence="2" id="KW-0804">Transcription</keyword>
<feature type="region of interest" description="Disordered" evidence="3">
    <location>
        <begin position="1"/>
        <end position="31"/>
    </location>
</feature>
<dbReference type="SMART" id="SM00317">
    <property type="entry name" value="SET"/>
    <property type="match status" value="1"/>
</dbReference>
<evidence type="ECO:0000256" key="3">
    <source>
        <dbReference type="SAM" id="MobiDB-lite"/>
    </source>
</evidence>
<name>D2VBC7_NAEGR</name>
<dbReference type="SUPFAM" id="SSF82199">
    <property type="entry name" value="SET domain"/>
    <property type="match status" value="1"/>
</dbReference>
<evidence type="ECO:0000256" key="2">
    <source>
        <dbReference type="ARBA" id="ARBA00023163"/>
    </source>
</evidence>
<dbReference type="PANTHER" id="PTHR45747:SF4">
    <property type="entry name" value="HISTONE-LYSINE N-METHYLTRANSFERASE E(Z)"/>
    <property type="match status" value="1"/>
</dbReference>
<keyword evidence="6" id="KW-1185">Reference proteome</keyword>
<feature type="compositionally biased region" description="Basic residues" evidence="3">
    <location>
        <begin position="1"/>
        <end position="10"/>
    </location>
</feature>
<dbReference type="OrthoDB" id="308383at2759"/>
<keyword evidence="1" id="KW-0805">Transcription regulation</keyword>
<dbReference type="AlphaFoldDB" id="D2VBC7"/>
<dbReference type="Proteomes" id="UP000006671">
    <property type="component" value="Unassembled WGS sequence"/>
</dbReference>
<dbReference type="KEGG" id="ngr:NAEGRDRAFT_66167"/>
<dbReference type="InterPro" id="IPR045318">
    <property type="entry name" value="EZH1/2-like"/>
</dbReference>
<feature type="domain" description="SET" evidence="4">
    <location>
        <begin position="544"/>
        <end position="668"/>
    </location>
</feature>
<dbReference type="RefSeq" id="XP_002678629.1">
    <property type="nucleotide sequence ID" value="XM_002678583.1"/>
</dbReference>
<gene>
    <name evidence="5" type="ORF">NAEGRDRAFT_66167</name>
</gene>
<sequence>MHHQENHHHNQISSSSGKRERTHHKIDSEQVEEDIDVFKTEHRMKDLAIFQKSLNMHSQQLKEQKEGMEQVSITLKTKTRGRNKSVTEYPDSMFQLQYTYYEYLCKNKMAKEQASVDFIPYKDDDFCVDYQSYSKYFDDLSFIENGNNSAKKSGYSKFMKYYLDLWAETIYRTMVERISEKYGENDEVLKLLAEDFMREYENENQELFVMAEEHLQYDRKKFRLKIMELFQEQLSSYSIFKRENEQKSQSKNGSLESIWSITAKLFCYKCMKFDCAIHRVEYDTCIRDPEDARATPEYNNELSIGSILEKLFKTQNSLLVNKKYSLKPCSSECYLHCVEDESISDSYDHWTKYDKEIALNTVFIYGERFLENMNNSKCSNRDVFCQMAEHHIRPCREIKKFICDWFFNFKIRMARRKSPPKNKVEELAIMRGVAKSFLTPEELDMLETQIVKKINPEKVIFPNLHKPMLYNPCQCAIMNVSECNCVKNGTFCTELCNCFTEKNRFKNHNCAGAKCTCKKYQRSCFGYCDCKNSCQNSFSKHFMKRCAVGFSQLHGLGLFSLEPIKKDELIVEYVGEIVSILEENRRSVIYDMYESSYLFELNENMSVDAFRKGNESRFLNDAQGKVRTSKTNNCIPKIVYDTNSHDYRIGIYALKDIDIHSELLFSYGDRFWKNFK</sequence>
<protein>
    <submittedName>
        <fullName evidence="5">Predicted protein</fullName>
    </submittedName>
</protein>
<dbReference type="InParanoid" id="D2VBC7"/>
<dbReference type="Pfam" id="PF00856">
    <property type="entry name" value="SET"/>
    <property type="match status" value="1"/>
</dbReference>
<reference evidence="5 6" key="1">
    <citation type="journal article" date="2010" name="Cell">
        <title>The genome of Naegleria gruberi illuminates early eukaryotic versatility.</title>
        <authorList>
            <person name="Fritz-Laylin L.K."/>
            <person name="Prochnik S.E."/>
            <person name="Ginger M.L."/>
            <person name="Dacks J.B."/>
            <person name="Carpenter M.L."/>
            <person name="Field M.C."/>
            <person name="Kuo A."/>
            <person name="Paredez A."/>
            <person name="Chapman J."/>
            <person name="Pham J."/>
            <person name="Shu S."/>
            <person name="Neupane R."/>
            <person name="Cipriano M."/>
            <person name="Mancuso J."/>
            <person name="Tu H."/>
            <person name="Salamov A."/>
            <person name="Lindquist E."/>
            <person name="Shapiro H."/>
            <person name="Lucas S."/>
            <person name="Grigoriev I.V."/>
            <person name="Cande W.Z."/>
            <person name="Fulton C."/>
            <person name="Rokhsar D.S."/>
            <person name="Dawson S.C."/>
        </authorList>
    </citation>
    <scope>NUCLEOTIDE SEQUENCE [LARGE SCALE GENOMIC DNA]</scope>
    <source>
        <strain evidence="5 6">NEG-M</strain>
    </source>
</reference>
<dbReference type="VEuPathDB" id="AmoebaDB:NAEGRDRAFT_66167"/>
<dbReference type="InterPro" id="IPR001214">
    <property type="entry name" value="SET_dom"/>
</dbReference>
<dbReference type="GO" id="GO:0003682">
    <property type="term" value="F:chromatin binding"/>
    <property type="evidence" value="ECO:0007669"/>
    <property type="project" value="TreeGrafter"/>
</dbReference>
<dbReference type="GO" id="GO:0046976">
    <property type="term" value="F:histone H3K27 methyltransferase activity"/>
    <property type="evidence" value="ECO:0007669"/>
    <property type="project" value="TreeGrafter"/>
</dbReference>
<evidence type="ECO:0000259" key="4">
    <source>
        <dbReference type="PROSITE" id="PS50280"/>
    </source>
</evidence>
<organism evidence="6">
    <name type="scientific">Naegleria gruberi</name>
    <name type="common">Amoeba</name>
    <dbReference type="NCBI Taxonomy" id="5762"/>
    <lineage>
        <taxon>Eukaryota</taxon>
        <taxon>Discoba</taxon>
        <taxon>Heterolobosea</taxon>
        <taxon>Tetramitia</taxon>
        <taxon>Eutetramitia</taxon>
        <taxon>Vahlkampfiidae</taxon>
        <taxon>Naegleria</taxon>
    </lineage>
</organism>
<dbReference type="PANTHER" id="PTHR45747">
    <property type="entry name" value="HISTONE-LYSINE N-METHYLTRANSFERASE E(Z)"/>
    <property type="match status" value="1"/>
</dbReference>
<dbReference type="InterPro" id="IPR046341">
    <property type="entry name" value="SET_dom_sf"/>
</dbReference>
<accession>D2VBC7</accession>
<dbReference type="OMA" id="RFDHINN"/>
<evidence type="ECO:0000313" key="5">
    <source>
        <dbReference type="EMBL" id="EFC45885.1"/>
    </source>
</evidence>
<proteinExistence type="predicted"/>
<dbReference type="Gene3D" id="2.170.270.10">
    <property type="entry name" value="SET domain"/>
    <property type="match status" value="1"/>
</dbReference>
<evidence type="ECO:0000256" key="1">
    <source>
        <dbReference type="ARBA" id="ARBA00023015"/>
    </source>
</evidence>
<dbReference type="GeneID" id="8850496"/>
<dbReference type="eggNOG" id="KOG1079">
    <property type="taxonomic scope" value="Eukaryota"/>
</dbReference>
<evidence type="ECO:0000313" key="6">
    <source>
        <dbReference type="Proteomes" id="UP000006671"/>
    </source>
</evidence>
<dbReference type="GO" id="GO:0005634">
    <property type="term" value="C:nucleus"/>
    <property type="evidence" value="ECO:0007669"/>
    <property type="project" value="TreeGrafter"/>
</dbReference>
<dbReference type="EMBL" id="GG738861">
    <property type="protein sequence ID" value="EFC45885.1"/>
    <property type="molecule type" value="Genomic_DNA"/>
</dbReference>
<dbReference type="PROSITE" id="PS50280">
    <property type="entry name" value="SET"/>
    <property type="match status" value="1"/>
</dbReference>
<dbReference type="STRING" id="5762.D2VBC7"/>